<evidence type="ECO:0000256" key="2">
    <source>
        <dbReference type="SAM" id="Phobius"/>
    </source>
</evidence>
<dbReference type="OrthoDB" id="6257477at2"/>
<keyword evidence="4" id="KW-1185">Reference proteome</keyword>
<reference evidence="3 4" key="1">
    <citation type="journal article" date="2008" name="PLoS ONE">
        <title>Environmental adaptation: genomic analysis of the piezotolerant and psychrotolerant deep-sea iron reducing bacterium Shewanella piezotolerans WP3.</title>
        <authorList>
            <person name="Wang F."/>
            <person name="Wang J."/>
            <person name="Jian H."/>
            <person name="Zhang B."/>
            <person name="Li S."/>
            <person name="Wang F."/>
            <person name="Zeng X."/>
            <person name="Gao L."/>
            <person name="Bartlett D.H."/>
            <person name="Yu J."/>
            <person name="Hu S."/>
            <person name="Xiao X."/>
        </authorList>
    </citation>
    <scope>NUCLEOTIDE SEQUENCE [LARGE SCALE GENOMIC DNA]</scope>
    <source>
        <strain evidence="4">WP3 / JCM 13877</strain>
    </source>
</reference>
<dbReference type="Proteomes" id="UP000000753">
    <property type="component" value="Chromosome"/>
</dbReference>
<organism evidence="3 4">
    <name type="scientific">Shewanella piezotolerans (strain WP3 / JCM 13877)</name>
    <dbReference type="NCBI Taxonomy" id="225849"/>
    <lineage>
        <taxon>Bacteria</taxon>
        <taxon>Pseudomonadati</taxon>
        <taxon>Pseudomonadota</taxon>
        <taxon>Gammaproteobacteria</taxon>
        <taxon>Alteromonadales</taxon>
        <taxon>Shewanellaceae</taxon>
        <taxon>Shewanella</taxon>
    </lineage>
</organism>
<dbReference type="EMBL" id="CP000472">
    <property type="protein sequence ID" value="ACJ28184.1"/>
    <property type="molecule type" value="Genomic_DNA"/>
</dbReference>
<protein>
    <submittedName>
        <fullName evidence="3">Uncharacterized protein</fullName>
    </submittedName>
</protein>
<dbReference type="STRING" id="225849.swp_1398"/>
<dbReference type="HOGENOM" id="CLU_1320167_0_0_6"/>
<feature type="transmembrane region" description="Helical" evidence="2">
    <location>
        <begin position="56"/>
        <end position="73"/>
    </location>
</feature>
<keyword evidence="2" id="KW-0812">Transmembrane</keyword>
<keyword evidence="1" id="KW-0175">Coiled coil</keyword>
<evidence type="ECO:0000313" key="3">
    <source>
        <dbReference type="EMBL" id="ACJ28184.1"/>
    </source>
</evidence>
<dbReference type="KEGG" id="swp:swp_1398"/>
<dbReference type="AlphaFoldDB" id="B8CJT7"/>
<proteinExistence type="predicted"/>
<dbReference type="eggNOG" id="ENOG5031GBK">
    <property type="taxonomic scope" value="Bacteria"/>
</dbReference>
<gene>
    <name evidence="3" type="ordered locus">swp_1398</name>
</gene>
<evidence type="ECO:0000256" key="1">
    <source>
        <dbReference type="SAM" id="Coils"/>
    </source>
</evidence>
<dbReference type="RefSeq" id="WP_020911562.1">
    <property type="nucleotide sequence ID" value="NC_011566.1"/>
</dbReference>
<keyword evidence="2" id="KW-0472">Membrane</keyword>
<accession>B8CJT7</accession>
<feature type="coiled-coil region" evidence="1">
    <location>
        <begin position="161"/>
        <end position="195"/>
    </location>
</feature>
<sequence>MTKEAEDNTQKELHALYQHIEQEQPSKALDNAILELAASHAKPRVKSQSFWRKHRWPLSSAASVLLVVTLFVINPQMQTGNLSDEAMPALMSTPQEHNAPAVMRMATPEQESGKISAQESTRADETAQIKLQSSDFNGANKLKNVGTDTKALIAEFDEIEKMLTLEEFAQAEQALQQIESEYGTQLQSNEALQNRFNKLQKQLDDPRE</sequence>
<keyword evidence="2" id="KW-1133">Transmembrane helix</keyword>
<evidence type="ECO:0000313" key="4">
    <source>
        <dbReference type="Proteomes" id="UP000000753"/>
    </source>
</evidence>
<name>B8CJT7_SHEPW</name>